<dbReference type="OrthoDB" id="6736528at2759"/>
<evidence type="ECO:0000256" key="1">
    <source>
        <dbReference type="SAM" id="SignalP"/>
    </source>
</evidence>
<proteinExistence type="predicted"/>
<dbReference type="Proteomes" id="UP001154078">
    <property type="component" value="Chromosome 4"/>
</dbReference>
<evidence type="ECO:0000313" key="3">
    <source>
        <dbReference type="Proteomes" id="UP001154078"/>
    </source>
</evidence>
<feature type="signal peptide" evidence="1">
    <location>
        <begin position="1"/>
        <end position="18"/>
    </location>
</feature>
<protein>
    <submittedName>
        <fullName evidence="2">Uncharacterized protein</fullName>
    </submittedName>
</protein>
<sequence length="128" mass="13957">MISTNLIFEILLIGCVLAGPSPVKDDKKDGPVIIQATNNTQVPRILYTVDAVESLRQAFSVYADESSIASAYLEIFTVKHPGNWSVVVGYTTIISKSNIYIETQVNGGATLTSDKDKKATAVLYRIFN</sequence>
<dbReference type="AlphaFoldDB" id="A0A9P0B6K9"/>
<gene>
    <name evidence="2" type="ORF">MELIAE_LOCUS6674</name>
</gene>
<evidence type="ECO:0000313" key="2">
    <source>
        <dbReference type="EMBL" id="CAH0555262.1"/>
    </source>
</evidence>
<reference evidence="2" key="1">
    <citation type="submission" date="2021-12" db="EMBL/GenBank/DDBJ databases">
        <authorList>
            <person name="King R."/>
        </authorList>
    </citation>
    <scope>NUCLEOTIDE SEQUENCE</scope>
</reference>
<keyword evidence="3" id="KW-1185">Reference proteome</keyword>
<keyword evidence="1" id="KW-0732">Signal</keyword>
<accession>A0A9P0B6K9</accession>
<name>A0A9P0B6K9_BRAAE</name>
<dbReference type="EMBL" id="OV121135">
    <property type="protein sequence ID" value="CAH0555262.1"/>
    <property type="molecule type" value="Genomic_DNA"/>
</dbReference>
<organism evidence="2 3">
    <name type="scientific">Brassicogethes aeneus</name>
    <name type="common">Rape pollen beetle</name>
    <name type="synonym">Meligethes aeneus</name>
    <dbReference type="NCBI Taxonomy" id="1431903"/>
    <lineage>
        <taxon>Eukaryota</taxon>
        <taxon>Metazoa</taxon>
        <taxon>Ecdysozoa</taxon>
        <taxon>Arthropoda</taxon>
        <taxon>Hexapoda</taxon>
        <taxon>Insecta</taxon>
        <taxon>Pterygota</taxon>
        <taxon>Neoptera</taxon>
        <taxon>Endopterygota</taxon>
        <taxon>Coleoptera</taxon>
        <taxon>Polyphaga</taxon>
        <taxon>Cucujiformia</taxon>
        <taxon>Nitidulidae</taxon>
        <taxon>Meligethinae</taxon>
        <taxon>Brassicogethes</taxon>
    </lineage>
</organism>
<feature type="chain" id="PRO_5040465628" evidence="1">
    <location>
        <begin position="19"/>
        <end position="128"/>
    </location>
</feature>